<proteinExistence type="predicted"/>
<evidence type="ECO:0000256" key="1">
    <source>
        <dbReference type="SAM" id="MobiDB-lite"/>
    </source>
</evidence>
<feature type="region of interest" description="Disordered" evidence="1">
    <location>
        <begin position="91"/>
        <end position="110"/>
    </location>
</feature>
<sequence>MDKDRIAGGVLLSIAVSLGALYTYLLFLAPDSVSILVLKLTALGVVGSFLLIMGWIGFALLTSPPHRKVLEIERRLAEEFKKLKERGYPFPWVDAGGGGQAQPGRGTQGA</sequence>
<reference evidence="3" key="1">
    <citation type="journal article" date="2020" name="mSystems">
        <title>Genome- and Community-Level Interaction Insights into Carbon Utilization and Element Cycling Functions of Hydrothermarchaeota in Hydrothermal Sediment.</title>
        <authorList>
            <person name="Zhou Z."/>
            <person name="Liu Y."/>
            <person name="Xu W."/>
            <person name="Pan J."/>
            <person name="Luo Z.H."/>
            <person name="Li M."/>
        </authorList>
    </citation>
    <scope>NUCLEOTIDE SEQUENCE [LARGE SCALE GENOMIC DNA]</scope>
    <source>
        <strain evidence="3">SpSt-735</strain>
    </source>
</reference>
<dbReference type="AlphaFoldDB" id="A0A7C4BAL8"/>
<keyword evidence="2" id="KW-1133">Transmembrane helix</keyword>
<organism evidence="3">
    <name type="scientific">Thermofilum pendens</name>
    <dbReference type="NCBI Taxonomy" id="2269"/>
    <lineage>
        <taxon>Archaea</taxon>
        <taxon>Thermoproteota</taxon>
        <taxon>Thermoprotei</taxon>
        <taxon>Thermofilales</taxon>
        <taxon>Thermofilaceae</taxon>
        <taxon>Thermofilum</taxon>
    </lineage>
</organism>
<keyword evidence="2" id="KW-0812">Transmembrane</keyword>
<dbReference type="EMBL" id="DTFI01000241">
    <property type="protein sequence ID" value="HGI44363.1"/>
    <property type="molecule type" value="Genomic_DNA"/>
</dbReference>
<feature type="compositionally biased region" description="Gly residues" evidence="1">
    <location>
        <begin position="95"/>
        <end position="110"/>
    </location>
</feature>
<evidence type="ECO:0000256" key="2">
    <source>
        <dbReference type="SAM" id="Phobius"/>
    </source>
</evidence>
<gene>
    <name evidence="3" type="ORF">ENV17_08280</name>
</gene>
<evidence type="ECO:0000313" key="3">
    <source>
        <dbReference type="EMBL" id="HGI44363.1"/>
    </source>
</evidence>
<keyword evidence="2" id="KW-0472">Membrane</keyword>
<protein>
    <submittedName>
        <fullName evidence="3">Transcriptional regulator</fullName>
    </submittedName>
</protein>
<name>A0A7C4BAL8_THEPE</name>
<feature type="transmembrane region" description="Helical" evidence="2">
    <location>
        <begin position="35"/>
        <end position="61"/>
    </location>
</feature>
<accession>A0A7C4BAL8</accession>
<comment type="caution">
    <text evidence="3">The sequence shown here is derived from an EMBL/GenBank/DDBJ whole genome shotgun (WGS) entry which is preliminary data.</text>
</comment>
<feature type="transmembrane region" description="Helical" evidence="2">
    <location>
        <begin position="7"/>
        <end position="29"/>
    </location>
</feature>